<dbReference type="EMBL" id="CAJEWN010000570">
    <property type="protein sequence ID" value="CAD2186031.1"/>
    <property type="molecule type" value="Genomic_DNA"/>
</dbReference>
<evidence type="ECO:0000313" key="1">
    <source>
        <dbReference type="EMBL" id="CAD2186031.1"/>
    </source>
</evidence>
<dbReference type="AlphaFoldDB" id="A0A6V7WTG4"/>
<dbReference type="EMBL" id="CAJEWN010000800">
    <property type="protein sequence ID" value="CAD2190321.1"/>
    <property type="molecule type" value="Genomic_DNA"/>
</dbReference>
<reference evidence="2 3" key="1">
    <citation type="submission" date="2020-08" db="EMBL/GenBank/DDBJ databases">
        <authorList>
            <person name="Koutsovoulos G."/>
            <person name="Danchin GJ E."/>
        </authorList>
    </citation>
    <scope>NUCLEOTIDE SEQUENCE [LARGE SCALE GENOMIC DNA]</scope>
</reference>
<protein>
    <submittedName>
        <fullName evidence="2">Uncharacterized protein</fullName>
    </submittedName>
</protein>
<sequence length="152" mass="17806">MGASCSGHSSPYHYGFPARNRRTVISESDSNHFNKNYLIEGTEFWSEKRYREKNYLRNGKKGRYYDNSQNKSDNIYQKEQCDYYWTSSISPNNNNILTKQISQELNKQPKIINQTNSLTTQQFGQKLNNNNSKKTSLVQPYGIQSRYLPINI</sequence>
<organism evidence="2 3">
    <name type="scientific">Meloidogyne enterolobii</name>
    <name type="common">Root-knot nematode worm</name>
    <name type="synonym">Meloidogyne mayaguensis</name>
    <dbReference type="NCBI Taxonomy" id="390850"/>
    <lineage>
        <taxon>Eukaryota</taxon>
        <taxon>Metazoa</taxon>
        <taxon>Ecdysozoa</taxon>
        <taxon>Nematoda</taxon>
        <taxon>Chromadorea</taxon>
        <taxon>Rhabditida</taxon>
        <taxon>Tylenchina</taxon>
        <taxon>Tylenchomorpha</taxon>
        <taxon>Tylenchoidea</taxon>
        <taxon>Meloidogynidae</taxon>
        <taxon>Meloidogyninae</taxon>
        <taxon>Meloidogyne</taxon>
    </lineage>
</organism>
<name>A0A6V7WTG4_MELEN</name>
<evidence type="ECO:0000313" key="2">
    <source>
        <dbReference type="EMBL" id="CAD2190321.1"/>
    </source>
</evidence>
<accession>A0A6V7WTG4</accession>
<dbReference type="Proteomes" id="UP000580250">
    <property type="component" value="Unassembled WGS sequence"/>
</dbReference>
<comment type="caution">
    <text evidence="2">The sequence shown here is derived from an EMBL/GenBank/DDBJ whole genome shotgun (WGS) entry which is preliminary data.</text>
</comment>
<proteinExistence type="predicted"/>
<gene>
    <name evidence="1" type="ORF">MENT_LOCUS38494</name>
    <name evidence="2" type="ORF">MENT_LOCUS43104</name>
</gene>
<dbReference type="OrthoDB" id="5893541at2759"/>
<evidence type="ECO:0000313" key="3">
    <source>
        <dbReference type="Proteomes" id="UP000580250"/>
    </source>
</evidence>